<dbReference type="InterPro" id="IPR036273">
    <property type="entry name" value="CRAL/TRIO_N_dom_sf"/>
</dbReference>
<proteinExistence type="predicted"/>
<dbReference type="InterPro" id="IPR036865">
    <property type="entry name" value="CRAL-TRIO_dom_sf"/>
</dbReference>
<dbReference type="InterPro" id="IPR001251">
    <property type="entry name" value="CRAL-TRIO_dom"/>
</dbReference>
<dbReference type="Gene3D" id="3.40.525.10">
    <property type="entry name" value="CRAL-TRIO lipid binding domain"/>
    <property type="match status" value="1"/>
</dbReference>
<keyword evidence="3" id="KW-1185">Reference proteome</keyword>
<dbReference type="EMBL" id="OU895878">
    <property type="protein sequence ID" value="CAG9805299.1"/>
    <property type="molecule type" value="Genomic_DNA"/>
</dbReference>
<organism evidence="2 3">
    <name type="scientific">Chironomus riparius</name>
    <dbReference type="NCBI Taxonomy" id="315576"/>
    <lineage>
        <taxon>Eukaryota</taxon>
        <taxon>Metazoa</taxon>
        <taxon>Ecdysozoa</taxon>
        <taxon>Arthropoda</taxon>
        <taxon>Hexapoda</taxon>
        <taxon>Insecta</taxon>
        <taxon>Pterygota</taxon>
        <taxon>Neoptera</taxon>
        <taxon>Endopterygota</taxon>
        <taxon>Diptera</taxon>
        <taxon>Nematocera</taxon>
        <taxon>Chironomoidea</taxon>
        <taxon>Chironomidae</taxon>
        <taxon>Chironominae</taxon>
        <taxon>Chironomus</taxon>
    </lineage>
</organism>
<reference evidence="2" key="1">
    <citation type="submission" date="2022-01" db="EMBL/GenBank/DDBJ databases">
        <authorList>
            <person name="King R."/>
        </authorList>
    </citation>
    <scope>NUCLEOTIDE SEQUENCE</scope>
</reference>
<name>A0A9N9WQR9_9DIPT</name>
<dbReference type="PANTHER" id="PTHR10174:SF222">
    <property type="entry name" value="GH10083P-RELATED"/>
    <property type="match status" value="1"/>
</dbReference>
<reference evidence="2" key="2">
    <citation type="submission" date="2022-10" db="EMBL/GenBank/DDBJ databases">
        <authorList>
            <consortium name="ENA_rothamsted_submissions"/>
            <consortium name="culmorum"/>
            <person name="King R."/>
        </authorList>
    </citation>
    <scope>NUCLEOTIDE SEQUENCE</scope>
</reference>
<evidence type="ECO:0000313" key="3">
    <source>
        <dbReference type="Proteomes" id="UP001153620"/>
    </source>
</evidence>
<dbReference type="SMART" id="SM00516">
    <property type="entry name" value="SEC14"/>
    <property type="match status" value="1"/>
</dbReference>
<evidence type="ECO:0000313" key="2">
    <source>
        <dbReference type="EMBL" id="CAG9805299.1"/>
    </source>
</evidence>
<accession>A0A9N9WQR9</accession>
<dbReference type="PANTHER" id="PTHR10174">
    <property type="entry name" value="ALPHA-TOCOPHEROL TRANSFER PROTEIN-RELATED"/>
    <property type="match status" value="1"/>
</dbReference>
<dbReference type="GO" id="GO:1902936">
    <property type="term" value="F:phosphatidylinositol bisphosphate binding"/>
    <property type="evidence" value="ECO:0007669"/>
    <property type="project" value="TreeGrafter"/>
</dbReference>
<dbReference type="Gene3D" id="1.10.8.20">
    <property type="entry name" value="N-terminal domain of phosphatidylinositol transfer protein sec14p"/>
    <property type="match status" value="1"/>
</dbReference>
<dbReference type="Proteomes" id="UP001153620">
    <property type="component" value="Chromosome 2"/>
</dbReference>
<evidence type="ECO:0000259" key="1">
    <source>
        <dbReference type="PROSITE" id="PS50191"/>
    </source>
</evidence>
<dbReference type="PRINTS" id="PR00180">
    <property type="entry name" value="CRETINALDHBP"/>
</dbReference>
<gene>
    <name evidence="2" type="ORF">CHIRRI_LOCUS8173</name>
</gene>
<dbReference type="PROSITE" id="PS50191">
    <property type="entry name" value="CRAL_TRIO"/>
    <property type="match status" value="1"/>
</dbReference>
<dbReference type="SUPFAM" id="SSF52087">
    <property type="entry name" value="CRAL/TRIO domain"/>
    <property type="match status" value="1"/>
</dbReference>
<dbReference type="CDD" id="cd00170">
    <property type="entry name" value="SEC14"/>
    <property type="match status" value="1"/>
</dbReference>
<dbReference type="AlphaFoldDB" id="A0A9N9WQR9"/>
<dbReference type="Pfam" id="PF00650">
    <property type="entry name" value="CRAL_TRIO"/>
    <property type="match status" value="1"/>
</dbReference>
<feature type="domain" description="CRAL-TRIO" evidence="1">
    <location>
        <begin position="145"/>
        <end position="243"/>
    </location>
</feature>
<sequence>MTETKTETFLEEHQEILKKFQKWISTQSHLPQDIPKIVLIRYLQVYDFDIEKAKNLLEINVRFRTKNQYIFSNRDVNSEGIQRAINTVHVTSFPKLTKEKYHITGFRLINVDSRNFVTNDVVKYIIMYQDMMHMKVPINNGDVCIFDAKGLTIWHLMKMASSVNAIRLFMRYIQEAAALKLMQNHFVNCSTVLSKLISFLKPFMKKELTDVFHFHTSGFESLHEFVPKEFLPVEYDGTEETLDDYSKKTVSNLHDLRDYLIKDENFFIANE</sequence>
<dbReference type="GO" id="GO:0016020">
    <property type="term" value="C:membrane"/>
    <property type="evidence" value="ECO:0007669"/>
    <property type="project" value="TreeGrafter"/>
</dbReference>
<dbReference type="SUPFAM" id="SSF46938">
    <property type="entry name" value="CRAL/TRIO N-terminal domain"/>
    <property type="match status" value="1"/>
</dbReference>
<protein>
    <recommendedName>
        <fullName evidence="1">CRAL-TRIO domain-containing protein</fullName>
    </recommendedName>
</protein>
<dbReference type="OrthoDB" id="1434354at2759"/>